<feature type="region of interest" description="Disordered" evidence="1">
    <location>
        <begin position="647"/>
        <end position="794"/>
    </location>
</feature>
<reference evidence="2 3" key="1">
    <citation type="submission" date="2014-11" db="EMBL/GenBank/DDBJ databases">
        <authorList>
            <person name="Zhu J."/>
            <person name="Qi W."/>
            <person name="Song R."/>
        </authorList>
    </citation>
    <scope>NUCLEOTIDE SEQUENCE [LARGE SCALE GENOMIC DNA]</scope>
</reference>
<dbReference type="EMBL" id="CDMY01000684">
    <property type="protein sequence ID" value="CEM29858.1"/>
    <property type="molecule type" value="Genomic_DNA"/>
</dbReference>
<feature type="region of interest" description="Disordered" evidence="1">
    <location>
        <begin position="364"/>
        <end position="400"/>
    </location>
</feature>
<evidence type="ECO:0000313" key="2">
    <source>
        <dbReference type="EMBL" id="CEM29858.1"/>
    </source>
</evidence>
<accession>A0A0G4GJC1</accession>
<proteinExistence type="predicted"/>
<dbReference type="STRING" id="1169540.A0A0G4GJC1"/>
<evidence type="ECO:0000313" key="3">
    <source>
        <dbReference type="Proteomes" id="UP000041254"/>
    </source>
</evidence>
<feature type="compositionally biased region" description="Low complexity" evidence="1">
    <location>
        <begin position="448"/>
        <end position="459"/>
    </location>
</feature>
<gene>
    <name evidence="2" type="ORF">Vbra_17952</name>
</gene>
<feature type="region of interest" description="Disordered" evidence="1">
    <location>
        <begin position="429"/>
        <end position="463"/>
    </location>
</feature>
<dbReference type="AlphaFoldDB" id="A0A0G4GJC1"/>
<feature type="compositionally biased region" description="Basic and acidic residues" evidence="1">
    <location>
        <begin position="680"/>
        <end position="694"/>
    </location>
</feature>
<organism evidence="2 3">
    <name type="scientific">Vitrella brassicaformis (strain CCMP3155)</name>
    <dbReference type="NCBI Taxonomy" id="1169540"/>
    <lineage>
        <taxon>Eukaryota</taxon>
        <taxon>Sar</taxon>
        <taxon>Alveolata</taxon>
        <taxon>Colpodellida</taxon>
        <taxon>Vitrellaceae</taxon>
        <taxon>Vitrella</taxon>
    </lineage>
</organism>
<feature type="compositionally biased region" description="Basic and acidic residues" evidence="1">
    <location>
        <begin position="248"/>
        <end position="268"/>
    </location>
</feature>
<feature type="region of interest" description="Disordered" evidence="1">
    <location>
        <begin position="218"/>
        <end position="268"/>
    </location>
</feature>
<feature type="region of interest" description="Disordered" evidence="1">
    <location>
        <begin position="511"/>
        <end position="603"/>
    </location>
</feature>
<keyword evidence="3" id="KW-1185">Reference proteome</keyword>
<feature type="region of interest" description="Disordered" evidence="1">
    <location>
        <begin position="897"/>
        <end position="923"/>
    </location>
</feature>
<feature type="compositionally biased region" description="Basic and acidic residues" evidence="1">
    <location>
        <begin position="375"/>
        <end position="397"/>
    </location>
</feature>
<feature type="compositionally biased region" description="Basic residues" evidence="1">
    <location>
        <begin position="898"/>
        <end position="923"/>
    </location>
</feature>
<dbReference type="OrthoDB" id="10027144at2759"/>
<dbReference type="Proteomes" id="UP000041254">
    <property type="component" value="Unassembled WGS sequence"/>
</dbReference>
<name>A0A0G4GJC1_VITBC</name>
<dbReference type="InParanoid" id="A0A0G4GJC1"/>
<feature type="compositionally biased region" description="Low complexity" evidence="1">
    <location>
        <begin position="571"/>
        <end position="586"/>
    </location>
</feature>
<feature type="compositionally biased region" description="Low complexity" evidence="1">
    <location>
        <begin position="777"/>
        <end position="790"/>
    </location>
</feature>
<evidence type="ECO:0000256" key="1">
    <source>
        <dbReference type="SAM" id="MobiDB-lite"/>
    </source>
</evidence>
<sequence>MAVDAKLMEISLDETVSRWWRLVATPVDTHHQEEHEHHPEKGPPHVSKLHVVTGKGRRGRGRWRREALFHRDYIALNVRLQKCLVRDFDHASAVRSAEGDWANEENKVTLRRPGEPDEQVLSREHLASFLFRLGRVWLPGKENATAGELLLLINGCWLACTTARGRVTTGWRDIDDIQCIEPTLVDLVEYLPGSSEAPRRSATSPSLSLSAMGRQFRFNRPKSPGNIYLSRRLRATGRLSPSPAASPREPERDRGRRDGRREERAGRSGRLDGVLSVIQGSLHGMTQDVRALELFAPLTPGETPPGGASTHRGGQALSASPSAIAAKLSVAPDDPRFYGIQRDIAFLHRMAQQQQQQQQLKLHKGATMGAKAKTPTKEQTGEQEKDNERKEVERGEIDMVQGVQGERIGIIAVPLGSLTRSDGWRHRTRRWGLTSTAPAKTPSPAPPATSSAEEQPAAADHQLQQQLPERINIFRPKRTPLPPLPLSAPAPCLPADALTTDMLFVEPLSRSKRVSPGRTTPVTVPVSSNASDDNLPFGKQRSHGALTEDQGSSARGDDLMQQQQQPDKRTPAAAASPNAPPHLAKAAARRASRATEKERSSEAMPLVPALALHAAAKAQWRLVLSQRGKSSTMLSARAMGRDLPPVKGHRAAAAGVPGVPGGAGASVGAKRWGVPTMSREGSRSREGGEPDSKLPKTYTLEGRPASRDYIPPSKPPPQPPTAPQPPTPPPPQPDVPIPPEGLLIAAKSPPTPPPSPPPTHTPAAGQPFLPPVSSKQPSSASPSAAAAAAAADDDAEGEWTALAGLSSEVTMSELPSRVSGVYECRVGGAMRERVEGVRSVVRRRAEEELRKQRPAFDKKMSKFPAYIRDSLEKAQHSPNHPLWGELTHRVRKALANVARKKQRKRRRKRRRYPAGKPVSSHRRVSGRHVIEFLDAKKVLDALHTAWQMTRTPQQHRATVDETPPPHMAHPGGLEFIHKAQTNIRRRERAQMGYSETAVRRQRETVMGGGGGDDMDVLRRAVMEEIKAVVASDPALLSRVGELHFFGGNLAQRFQHYHT</sequence>
<protein>
    <submittedName>
        <fullName evidence="2">Uncharacterized protein</fullName>
    </submittedName>
</protein>
<feature type="compositionally biased region" description="Pro residues" evidence="1">
    <location>
        <begin position="749"/>
        <end position="760"/>
    </location>
</feature>
<feature type="compositionally biased region" description="Pro residues" evidence="1">
    <location>
        <begin position="712"/>
        <end position="739"/>
    </location>
</feature>
<feature type="compositionally biased region" description="Polar residues" evidence="1">
    <location>
        <begin position="517"/>
        <end position="532"/>
    </location>
</feature>
<dbReference type="VEuPathDB" id="CryptoDB:Vbra_17952"/>